<reference evidence="6" key="1">
    <citation type="submission" date="2024-05" db="EMBL/GenBank/DDBJ databases">
        <title>30 novel species of actinomycetes from the DSMZ collection.</title>
        <authorList>
            <person name="Nouioui I."/>
        </authorList>
    </citation>
    <scope>NUCLEOTIDE SEQUENCE</scope>
    <source>
        <strain evidence="6">DSM 40712</strain>
    </source>
</reference>
<dbReference type="InterPro" id="IPR000413">
    <property type="entry name" value="Integrin_alpha"/>
</dbReference>
<dbReference type="InterPro" id="IPR013517">
    <property type="entry name" value="FG-GAP"/>
</dbReference>
<dbReference type="Pfam" id="PF01839">
    <property type="entry name" value="FG-GAP"/>
    <property type="match status" value="6"/>
</dbReference>
<keyword evidence="1" id="KW-0732">Signal</keyword>
<organism evidence="6 7">
    <name type="scientific">Streptomyces lancefieldiae</name>
    <dbReference type="NCBI Taxonomy" id="3075520"/>
    <lineage>
        <taxon>Bacteria</taxon>
        <taxon>Bacillati</taxon>
        <taxon>Actinomycetota</taxon>
        <taxon>Actinomycetes</taxon>
        <taxon>Kitasatosporales</taxon>
        <taxon>Streptomycetaceae</taxon>
        <taxon>Streptomyces</taxon>
    </lineage>
</organism>
<dbReference type="RefSeq" id="WP_311584464.1">
    <property type="nucleotide sequence ID" value="NZ_JAVRFH010000077.1"/>
</dbReference>
<proteinExistence type="predicted"/>
<dbReference type="PANTHER" id="PTHR23221:SF7">
    <property type="entry name" value="PHOSPHATIDYLINOSITOL-GLYCAN-SPECIFIC PHOSPHOLIPASE D"/>
    <property type="match status" value="1"/>
</dbReference>
<dbReference type="EMBL" id="JAVRFH010000077">
    <property type="protein sequence ID" value="MDT0615842.1"/>
    <property type="molecule type" value="Genomic_DNA"/>
</dbReference>
<feature type="compositionally biased region" description="Pro residues" evidence="5">
    <location>
        <begin position="500"/>
        <end position="510"/>
    </location>
</feature>
<evidence type="ECO:0000313" key="7">
    <source>
        <dbReference type="Proteomes" id="UP001180724"/>
    </source>
</evidence>
<dbReference type="Proteomes" id="UP001180724">
    <property type="component" value="Unassembled WGS sequence"/>
</dbReference>
<keyword evidence="7" id="KW-1185">Reference proteome</keyword>
<dbReference type="InterPro" id="IPR028994">
    <property type="entry name" value="Integrin_alpha_N"/>
</dbReference>
<protein>
    <submittedName>
        <fullName evidence="6">FG-GAP-like repeat-containing protein</fullName>
    </submittedName>
</protein>
<evidence type="ECO:0000256" key="5">
    <source>
        <dbReference type="SAM" id="MobiDB-lite"/>
    </source>
</evidence>
<feature type="region of interest" description="Disordered" evidence="5">
    <location>
        <begin position="489"/>
        <end position="510"/>
    </location>
</feature>
<keyword evidence="3" id="KW-0378">Hydrolase</keyword>
<name>A0ABU3B1X5_9ACTN</name>
<dbReference type="PANTHER" id="PTHR23221">
    <property type="entry name" value="GLYCOSYLPHOSPHATIDYLINOSITOL PHOSPHOLIPASE D"/>
    <property type="match status" value="1"/>
</dbReference>
<keyword evidence="2" id="KW-0677">Repeat</keyword>
<gene>
    <name evidence="6" type="ORF">RM812_37545</name>
</gene>
<dbReference type="PROSITE" id="PS51470">
    <property type="entry name" value="FG_GAP"/>
    <property type="match status" value="2"/>
</dbReference>
<accession>A0ABU3B1X5</accession>
<dbReference type="InterPro" id="IPR013519">
    <property type="entry name" value="Int_alpha_beta-p"/>
</dbReference>
<evidence type="ECO:0000256" key="4">
    <source>
        <dbReference type="ARBA" id="ARBA00023180"/>
    </source>
</evidence>
<evidence type="ECO:0000256" key="3">
    <source>
        <dbReference type="ARBA" id="ARBA00022801"/>
    </source>
</evidence>
<dbReference type="SMART" id="SM00191">
    <property type="entry name" value="Int_alpha"/>
    <property type="match status" value="4"/>
</dbReference>
<comment type="caution">
    <text evidence="6">The sequence shown here is derived from an EMBL/GenBank/DDBJ whole genome shotgun (WGS) entry which is preliminary data.</text>
</comment>
<evidence type="ECO:0000256" key="1">
    <source>
        <dbReference type="ARBA" id="ARBA00022729"/>
    </source>
</evidence>
<dbReference type="SUPFAM" id="SSF69318">
    <property type="entry name" value="Integrin alpha N-terminal domain"/>
    <property type="match status" value="2"/>
</dbReference>
<evidence type="ECO:0000313" key="6">
    <source>
        <dbReference type="EMBL" id="MDT0615842.1"/>
    </source>
</evidence>
<keyword evidence="4" id="KW-0325">Glycoprotein</keyword>
<dbReference type="Gene3D" id="2.130.10.130">
    <property type="entry name" value="Integrin alpha, N-terminal"/>
    <property type="match status" value="3"/>
</dbReference>
<dbReference type="PRINTS" id="PR01185">
    <property type="entry name" value="INTEGRINA"/>
</dbReference>
<sequence length="510" mass="51264">MSSRREQPTTRQTFRVGRVVRGALSLAVLTGGALVPVMTGTASAAVGGHAAVSGLTGDFNGDGHVDLVASAPDATVDGAAGAGVVTVAFGSAAGAGVEQGDRAAFSQNTEGVGGEADAGDHFGFSVAVADFDGDGYDDLAAGVPGEDVAGEAEAGSVQILWGSADGIAGSTTLTDPATQNHQAHGRTLAAGDFNGDGRADLATGNTSPETWLYAGGFTREGGNGGTYPLGYLYTWNGEVTALTAGDVTGDGADDLLVNHRSLYRSGAGDSGALGLNPSPYDLAARGYASAFGDFNGDGYTDVVTARDYKGGEINYVPGGPASATDPTWTGNYDRSYTMNQADFGAPGEDRIYDRYGAGLAAGDINGDGYDDLVAGDPNEDTDGETVADAGHVVVLYGNSIGLVTTGRQVFDQGSEEIPGENESGDEFGAQLLLEDFNGDGRKDLTIAAPGEDGGSGALTTLLGSDTGLITTGVRTLDTASYGLLEAGRPRLGSGLQGHPPLTPQPVPPAG</sequence>
<evidence type="ECO:0000256" key="2">
    <source>
        <dbReference type="ARBA" id="ARBA00022737"/>
    </source>
</evidence>